<dbReference type="GeneID" id="41967785"/>
<feature type="signal peptide" evidence="2">
    <location>
        <begin position="1"/>
        <end position="21"/>
    </location>
</feature>
<evidence type="ECO:0000256" key="2">
    <source>
        <dbReference type="SAM" id="SignalP"/>
    </source>
</evidence>
<sequence>MHFTKLSLAFGLILSAGSVLARDAGGAAVQRRHVGSMASAAKLQVREPQDENNPQPPARAGEILRGVAKKNRNGKGKKKKNTAAAGKAKKNNADPNAGFTFDPTNSEGNGFIPGLTVKRANNADPNAGFTFDPTNSEGNGANALKSNTGNRKKNKGKTAATAAGKGKGKKKNNGKAKKNNGKAKKNNAATGKAKKNNADPNAGFTFDPTNSEGNGFIPGLTS</sequence>
<evidence type="ECO:0000313" key="3">
    <source>
        <dbReference type="EMBL" id="TPX16004.1"/>
    </source>
</evidence>
<feature type="region of interest" description="Disordered" evidence="1">
    <location>
        <begin position="126"/>
        <end position="222"/>
    </location>
</feature>
<gene>
    <name evidence="3" type="ORF">E0L32_000338</name>
</gene>
<evidence type="ECO:0000313" key="4">
    <source>
        <dbReference type="Proteomes" id="UP000319257"/>
    </source>
</evidence>
<dbReference type="AlphaFoldDB" id="A0A507BBI4"/>
<protein>
    <submittedName>
        <fullName evidence="3">Uncharacterized protein</fullName>
    </submittedName>
</protein>
<proteinExistence type="predicted"/>
<dbReference type="Proteomes" id="UP000319257">
    <property type="component" value="Unassembled WGS sequence"/>
</dbReference>
<dbReference type="EMBL" id="SKBQ01000001">
    <property type="protein sequence ID" value="TPX16004.1"/>
    <property type="molecule type" value="Genomic_DNA"/>
</dbReference>
<keyword evidence="2" id="KW-0732">Signal</keyword>
<evidence type="ECO:0000256" key="1">
    <source>
        <dbReference type="SAM" id="MobiDB-lite"/>
    </source>
</evidence>
<keyword evidence="4" id="KW-1185">Reference proteome</keyword>
<reference evidence="3 4" key="1">
    <citation type="submission" date="2019-06" db="EMBL/GenBank/DDBJ databases">
        <title>Draft genome sequence of the filamentous fungus Phialemoniopsis curvata isolated from diesel fuel.</title>
        <authorList>
            <person name="Varaljay V.A."/>
            <person name="Lyon W.J."/>
            <person name="Crouch A.L."/>
            <person name="Drake C.E."/>
            <person name="Hollomon J.M."/>
            <person name="Nadeau L.J."/>
            <person name="Nunn H.S."/>
            <person name="Stevenson B.S."/>
            <person name="Bojanowski C.L."/>
            <person name="Crookes-Goodson W.J."/>
        </authorList>
    </citation>
    <scope>NUCLEOTIDE SEQUENCE [LARGE SCALE GENOMIC DNA]</scope>
    <source>
        <strain evidence="3 4">D216</strain>
    </source>
</reference>
<feature type="chain" id="PRO_5021242540" evidence="2">
    <location>
        <begin position="22"/>
        <end position="222"/>
    </location>
</feature>
<dbReference type="RefSeq" id="XP_030997715.1">
    <property type="nucleotide sequence ID" value="XM_031137673.1"/>
</dbReference>
<feature type="region of interest" description="Disordered" evidence="1">
    <location>
        <begin position="39"/>
        <end position="107"/>
    </location>
</feature>
<dbReference type="InParanoid" id="A0A507BBI4"/>
<feature type="compositionally biased region" description="Basic residues" evidence="1">
    <location>
        <begin position="166"/>
        <end position="185"/>
    </location>
</feature>
<accession>A0A507BBI4</accession>
<organism evidence="3 4">
    <name type="scientific">Thyridium curvatum</name>
    <dbReference type="NCBI Taxonomy" id="1093900"/>
    <lineage>
        <taxon>Eukaryota</taxon>
        <taxon>Fungi</taxon>
        <taxon>Dikarya</taxon>
        <taxon>Ascomycota</taxon>
        <taxon>Pezizomycotina</taxon>
        <taxon>Sordariomycetes</taxon>
        <taxon>Sordariomycetidae</taxon>
        <taxon>Thyridiales</taxon>
        <taxon>Thyridiaceae</taxon>
        <taxon>Thyridium</taxon>
    </lineage>
</organism>
<name>A0A507BBI4_9PEZI</name>
<feature type="compositionally biased region" description="Basic residues" evidence="1">
    <location>
        <begin position="67"/>
        <end position="81"/>
    </location>
</feature>
<comment type="caution">
    <text evidence="3">The sequence shown here is derived from an EMBL/GenBank/DDBJ whole genome shotgun (WGS) entry which is preliminary data.</text>
</comment>